<dbReference type="EMBL" id="JAVDQD010000001">
    <property type="protein sequence ID" value="MDR6237432.1"/>
    <property type="molecule type" value="Genomic_DNA"/>
</dbReference>
<keyword evidence="2" id="KW-1185">Reference proteome</keyword>
<reference evidence="1" key="1">
    <citation type="submission" date="2023-07" db="EMBL/GenBank/DDBJ databases">
        <title>Genomic Encyclopedia of Type Strains, Phase IV (KMG-IV): sequencing the most valuable type-strain genomes for metagenomic binning, comparative biology and taxonomic classification.</title>
        <authorList>
            <person name="Goeker M."/>
        </authorList>
    </citation>
    <scope>NUCLEOTIDE SEQUENCE</scope>
    <source>
        <strain evidence="1">DSM 26174</strain>
    </source>
</reference>
<accession>A0AAE4BRP5</accession>
<dbReference type="Proteomes" id="UP001185092">
    <property type="component" value="Unassembled WGS sequence"/>
</dbReference>
<sequence length="335" mass="38287">MIHLSFKYNQIFGVNMAHDFFSDRSPDNVNLTLAKESEFICQKLGLSVHKTKNGLEFLMDNANKEVMVQRLKRFGMSKLIILAYNKDPYFYNYTDIDMNKGLPSMYCSSENASSIDVTDSHKIEIKSSCKLQLKDSPYSVDIVKNGGGEQSWEKTVSEGNTIINLSPYGSGKYEIKDNGQTVDSFFYCESIAGTIKPFLVMEIFIKDLQDQINDILDKSAEPKIYNVNFKSRKSIWRYVIVMKNSNFDDLSIKLEDESVNFEKKEDYFNQQIKFKHMAFESNEQIPFADSSSFQFKLINNEADNSGCLFNALPLPSAKQLTFEQGQAVSEIIVII</sequence>
<evidence type="ECO:0000313" key="1">
    <source>
        <dbReference type="EMBL" id="MDR6237432.1"/>
    </source>
</evidence>
<dbReference type="RefSeq" id="WP_338390302.1">
    <property type="nucleotide sequence ID" value="NZ_AP025305.1"/>
</dbReference>
<gene>
    <name evidence="1" type="ORF">HNQ88_000408</name>
</gene>
<evidence type="ECO:0000313" key="2">
    <source>
        <dbReference type="Proteomes" id="UP001185092"/>
    </source>
</evidence>
<dbReference type="AlphaFoldDB" id="A0AAE4BRP5"/>
<protein>
    <submittedName>
        <fullName evidence="1">Uncharacterized protein</fullName>
    </submittedName>
</protein>
<comment type="caution">
    <text evidence="1">The sequence shown here is derived from an EMBL/GenBank/DDBJ whole genome shotgun (WGS) entry which is preliminary data.</text>
</comment>
<organism evidence="1 2">
    <name type="scientific">Aureibacter tunicatorum</name>
    <dbReference type="NCBI Taxonomy" id="866807"/>
    <lineage>
        <taxon>Bacteria</taxon>
        <taxon>Pseudomonadati</taxon>
        <taxon>Bacteroidota</taxon>
        <taxon>Cytophagia</taxon>
        <taxon>Cytophagales</taxon>
        <taxon>Persicobacteraceae</taxon>
        <taxon>Aureibacter</taxon>
    </lineage>
</organism>
<proteinExistence type="predicted"/>
<name>A0AAE4BRP5_9BACT</name>